<evidence type="ECO:0000259" key="9">
    <source>
        <dbReference type="Pfam" id="PF01225"/>
    </source>
</evidence>
<keyword evidence="5" id="KW-0133">Cell shape</keyword>
<evidence type="ECO:0000259" key="10">
    <source>
        <dbReference type="Pfam" id="PF02875"/>
    </source>
</evidence>
<evidence type="ECO:0000256" key="6">
    <source>
        <dbReference type="ARBA" id="ARBA00022984"/>
    </source>
</evidence>
<dbReference type="Pfam" id="PF08245">
    <property type="entry name" value="Mur_ligase_M"/>
    <property type="match status" value="1"/>
</dbReference>
<evidence type="ECO:0000256" key="4">
    <source>
        <dbReference type="ARBA" id="ARBA00022840"/>
    </source>
</evidence>
<evidence type="ECO:0000256" key="8">
    <source>
        <dbReference type="ARBA" id="ARBA00023316"/>
    </source>
</evidence>
<keyword evidence="4" id="KW-0067">ATP-binding</keyword>
<evidence type="ECO:0000256" key="5">
    <source>
        <dbReference type="ARBA" id="ARBA00022960"/>
    </source>
</evidence>
<keyword evidence="7" id="KW-0131">Cell cycle</keyword>
<organism evidence="12 13">
    <name type="scientific">Candidatus Yanofskybacteria bacterium CG10_big_fil_rev_8_21_14_0_10_36_16</name>
    <dbReference type="NCBI Taxonomy" id="1975096"/>
    <lineage>
        <taxon>Bacteria</taxon>
        <taxon>Candidatus Yanofskyibacteriota</taxon>
    </lineage>
</organism>
<dbReference type="InterPro" id="IPR004101">
    <property type="entry name" value="Mur_ligase_C"/>
</dbReference>
<protein>
    <recommendedName>
        <fullName evidence="14">UDP-N-acetylmuramate--L-alanine ligase</fullName>
    </recommendedName>
</protein>
<dbReference type="Gene3D" id="3.40.1190.10">
    <property type="entry name" value="Mur-like, catalytic domain"/>
    <property type="match status" value="1"/>
</dbReference>
<dbReference type="InterPro" id="IPR000713">
    <property type="entry name" value="Mur_ligase_N"/>
</dbReference>
<dbReference type="EMBL" id="PCXQ01000001">
    <property type="protein sequence ID" value="PJE51560.1"/>
    <property type="molecule type" value="Genomic_DNA"/>
</dbReference>
<dbReference type="GO" id="GO:0005524">
    <property type="term" value="F:ATP binding"/>
    <property type="evidence" value="ECO:0007669"/>
    <property type="project" value="UniProtKB-KW"/>
</dbReference>
<dbReference type="SUPFAM" id="SSF53623">
    <property type="entry name" value="MurD-like peptide ligases, catalytic domain"/>
    <property type="match status" value="1"/>
</dbReference>
<dbReference type="GO" id="GO:0016881">
    <property type="term" value="F:acid-amino acid ligase activity"/>
    <property type="evidence" value="ECO:0007669"/>
    <property type="project" value="InterPro"/>
</dbReference>
<evidence type="ECO:0000259" key="11">
    <source>
        <dbReference type="Pfam" id="PF08245"/>
    </source>
</evidence>
<evidence type="ECO:0000313" key="12">
    <source>
        <dbReference type="EMBL" id="PJE51560.1"/>
    </source>
</evidence>
<evidence type="ECO:0000256" key="2">
    <source>
        <dbReference type="ARBA" id="ARBA00022618"/>
    </source>
</evidence>
<evidence type="ECO:0000256" key="1">
    <source>
        <dbReference type="ARBA" id="ARBA00022598"/>
    </source>
</evidence>
<keyword evidence="8" id="KW-0961">Cell wall biogenesis/degradation</keyword>
<dbReference type="Gene3D" id="3.40.50.720">
    <property type="entry name" value="NAD(P)-binding Rossmann-like Domain"/>
    <property type="match status" value="1"/>
</dbReference>
<dbReference type="AlphaFoldDB" id="A0A2J0Q8H8"/>
<keyword evidence="6" id="KW-0573">Peptidoglycan synthesis</keyword>
<evidence type="ECO:0000313" key="13">
    <source>
        <dbReference type="Proteomes" id="UP000228496"/>
    </source>
</evidence>
<feature type="domain" description="Mur ligase central" evidence="11">
    <location>
        <begin position="118"/>
        <end position="298"/>
    </location>
</feature>
<dbReference type="InterPro" id="IPR050061">
    <property type="entry name" value="MurCDEF_pg_biosynth"/>
</dbReference>
<evidence type="ECO:0000256" key="7">
    <source>
        <dbReference type="ARBA" id="ARBA00023306"/>
    </source>
</evidence>
<gene>
    <name evidence="12" type="ORF">COV29_00165</name>
</gene>
<feature type="domain" description="Mur ligase C-terminal" evidence="10">
    <location>
        <begin position="352"/>
        <end position="483"/>
    </location>
</feature>
<dbReference type="GO" id="GO:0008360">
    <property type="term" value="P:regulation of cell shape"/>
    <property type="evidence" value="ECO:0007669"/>
    <property type="project" value="UniProtKB-KW"/>
</dbReference>
<keyword evidence="3" id="KW-0547">Nucleotide-binding</keyword>
<dbReference type="InterPro" id="IPR013221">
    <property type="entry name" value="Mur_ligase_cen"/>
</dbReference>
<dbReference type="InterPro" id="IPR036615">
    <property type="entry name" value="Mur_ligase_C_dom_sf"/>
</dbReference>
<dbReference type="SUPFAM" id="SSF51984">
    <property type="entry name" value="MurCD N-terminal domain"/>
    <property type="match status" value="1"/>
</dbReference>
<dbReference type="PANTHER" id="PTHR43445:SF3">
    <property type="entry name" value="UDP-N-ACETYLMURAMATE--L-ALANINE LIGASE"/>
    <property type="match status" value="1"/>
</dbReference>
<dbReference type="GO" id="GO:0009252">
    <property type="term" value="P:peptidoglycan biosynthetic process"/>
    <property type="evidence" value="ECO:0007669"/>
    <property type="project" value="UniProtKB-KW"/>
</dbReference>
<dbReference type="GO" id="GO:0071555">
    <property type="term" value="P:cell wall organization"/>
    <property type="evidence" value="ECO:0007669"/>
    <property type="project" value="UniProtKB-KW"/>
</dbReference>
<accession>A0A2J0Q8H8</accession>
<feature type="domain" description="Mur ligase N-terminal catalytic" evidence="9">
    <location>
        <begin position="14"/>
        <end position="111"/>
    </location>
</feature>
<name>A0A2J0Q8H8_9BACT</name>
<keyword evidence="1" id="KW-0436">Ligase</keyword>
<dbReference type="InterPro" id="IPR036565">
    <property type="entry name" value="Mur-like_cat_sf"/>
</dbReference>
<evidence type="ECO:0008006" key="14">
    <source>
        <dbReference type="Google" id="ProtNLM"/>
    </source>
</evidence>
<dbReference type="PANTHER" id="PTHR43445">
    <property type="entry name" value="UDP-N-ACETYLMURAMATE--L-ALANINE LIGASE-RELATED"/>
    <property type="match status" value="1"/>
</dbReference>
<reference evidence="12 13" key="1">
    <citation type="submission" date="2017-09" db="EMBL/GenBank/DDBJ databases">
        <title>Depth-based differentiation of microbial function through sediment-hosted aquifers and enrichment of novel symbionts in the deep terrestrial subsurface.</title>
        <authorList>
            <person name="Probst A.J."/>
            <person name="Ladd B."/>
            <person name="Jarett J.K."/>
            <person name="Geller-Mcgrath D.E."/>
            <person name="Sieber C.M."/>
            <person name="Emerson J.B."/>
            <person name="Anantharaman K."/>
            <person name="Thomas B.C."/>
            <person name="Malmstrom R."/>
            <person name="Stieglmeier M."/>
            <person name="Klingl A."/>
            <person name="Woyke T."/>
            <person name="Ryan C.M."/>
            <person name="Banfield J.F."/>
        </authorList>
    </citation>
    <scope>NUCLEOTIDE SEQUENCE [LARGE SCALE GENOMIC DNA]</scope>
    <source>
        <strain evidence="12">CG10_big_fil_rev_8_21_14_0_10_36_16</strain>
    </source>
</reference>
<sequence length="493" mass="55023">MDKKIIDLSKIRNIYMIGIKGTGMAPLAVNLKNMGKIITGSDSSQVFFTDELLKKQKINILSPFKAGNIPSDVDLVITSTAYDSKNPEIKEAETRGLSVLGYPEVIGLLSNSMKSVAVCGSHGKTTTTAVLSYILSRSNIGVLPNVGSIVPQLINYKPDFPSGLINLEKSEAKSSIDTRRTDGTSSVNAKILTKEFVKPEGIGSKDLALAGHNLSQVNMPWFVFEADEYQNKLRHYSADIVILTNIDYDHPDFFKTLNEYKKVFVDFVKRIPKDGLLIYCSDDKEASKISIYAKCPKIAYNLELLDLSKWEIKLAGQHNILNTMAAILAAKHLGVDEDTIKKAVANFQGVKRRLEFIKNTRINGQDCVLIDDYGHHPTEIKASIKAIKEKYPNKVLWTVFQPHTFSRTSALFDDFAKSFKESDKTVVLDIYTSAREKSGSIHSRDLVKQMNSSNVFYKKDIQQTAKFLKQKINSPSVIMTIGASNVWELHELV</sequence>
<dbReference type="GO" id="GO:0051301">
    <property type="term" value="P:cell division"/>
    <property type="evidence" value="ECO:0007669"/>
    <property type="project" value="UniProtKB-KW"/>
</dbReference>
<dbReference type="Pfam" id="PF01225">
    <property type="entry name" value="Mur_ligase"/>
    <property type="match status" value="1"/>
</dbReference>
<evidence type="ECO:0000256" key="3">
    <source>
        <dbReference type="ARBA" id="ARBA00022741"/>
    </source>
</evidence>
<comment type="caution">
    <text evidence="12">The sequence shown here is derived from an EMBL/GenBank/DDBJ whole genome shotgun (WGS) entry which is preliminary data.</text>
</comment>
<dbReference type="Proteomes" id="UP000228496">
    <property type="component" value="Unassembled WGS sequence"/>
</dbReference>
<dbReference type="Gene3D" id="3.90.190.20">
    <property type="entry name" value="Mur ligase, C-terminal domain"/>
    <property type="match status" value="1"/>
</dbReference>
<dbReference type="SUPFAM" id="SSF53244">
    <property type="entry name" value="MurD-like peptide ligases, peptide-binding domain"/>
    <property type="match status" value="1"/>
</dbReference>
<dbReference type="Pfam" id="PF02875">
    <property type="entry name" value="Mur_ligase_C"/>
    <property type="match status" value="1"/>
</dbReference>
<proteinExistence type="predicted"/>
<keyword evidence="2" id="KW-0132">Cell division</keyword>